<dbReference type="OrthoDB" id="9115292at2"/>
<gene>
    <name evidence="2" type="ORF">B6C91_05215</name>
    <name evidence="1" type="ORF">B6D08_09495</name>
</gene>
<sequence length="109" mass="12408">MIEAKINDTLKTLCDGRISPLVAEQGTQKPYICYTKVSEVYGDVMSGQSYVTYCFQIDVYAKTLFDAETISKQAYEALKPLKPFNVSNHHDYESDTGLYRATLEFFLLN</sequence>
<keyword evidence="3" id="KW-1185">Reference proteome</keyword>
<dbReference type="Proteomes" id="UP000194977">
    <property type="component" value="Unassembled WGS sequence"/>
</dbReference>
<dbReference type="RefSeq" id="WP_086301234.1">
    <property type="nucleotide sequence ID" value="NZ_MZNE01000019.1"/>
</dbReference>
<dbReference type="Pfam" id="PF11367">
    <property type="entry name" value="Tail_completion_gp17"/>
    <property type="match status" value="1"/>
</dbReference>
<dbReference type="InterPro" id="IPR021508">
    <property type="entry name" value="Gp17-like"/>
</dbReference>
<reference evidence="3 4" key="1">
    <citation type="submission" date="2017-03" db="EMBL/GenBank/DDBJ databases">
        <title>Comparative genomics of honeybee gut symbionts reveal geographically distinct and subgroup specific antibiotic resistance.</title>
        <authorList>
            <person name="Ludvigsen J."/>
            <person name="Porcellato D."/>
            <person name="Labee-Lund T.M."/>
            <person name="Amdam G.V."/>
            <person name="Rudi K."/>
        </authorList>
    </citation>
    <scope>NUCLEOTIDE SEQUENCE [LARGE SCALE GENOMIC DNA]</scope>
    <source>
        <strain evidence="1 4">A-7-12</strain>
        <strain evidence="2 3">A-9-12</strain>
    </source>
</reference>
<accession>A0A242NGB1</accession>
<dbReference type="AlphaFoldDB" id="A0A242NGB1"/>
<dbReference type="EMBL" id="NARP01000024">
    <property type="protein sequence ID" value="OTP98860.1"/>
    <property type="molecule type" value="Genomic_DNA"/>
</dbReference>
<evidence type="ECO:0000313" key="4">
    <source>
        <dbReference type="Proteomes" id="UP000194977"/>
    </source>
</evidence>
<comment type="caution">
    <text evidence="1">The sequence shown here is derived from an EMBL/GenBank/DDBJ whole genome shotgun (WGS) entry which is preliminary data.</text>
</comment>
<evidence type="ECO:0008006" key="5">
    <source>
        <dbReference type="Google" id="ProtNLM"/>
    </source>
</evidence>
<dbReference type="EMBL" id="NART01000016">
    <property type="protein sequence ID" value="OTQ10553.1"/>
    <property type="molecule type" value="Genomic_DNA"/>
</dbReference>
<dbReference type="Proteomes" id="UP000194800">
    <property type="component" value="Unassembled WGS sequence"/>
</dbReference>
<evidence type="ECO:0000313" key="1">
    <source>
        <dbReference type="EMBL" id="OTP98860.1"/>
    </source>
</evidence>
<evidence type="ECO:0000313" key="3">
    <source>
        <dbReference type="Proteomes" id="UP000194800"/>
    </source>
</evidence>
<evidence type="ECO:0000313" key="2">
    <source>
        <dbReference type="EMBL" id="OTQ10553.1"/>
    </source>
</evidence>
<proteinExistence type="predicted"/>
<organism evidence="1 4">
    <name type="scientific">Gilliamella apicola</name>
    <dbReference type="NCBI Taxonomy" id="1196095"/>
    <lineage>
        <taxon>Bacteria</taxon>
        <taxon>Pseudomonadati</taxon>
        <taxon>Pseudomonadota</taxon>
        <taxon>Gammaproteobacteria</taxon>
        <taxon>Orbales</taxon>
        <taxon>Orbaceae</taxon>
        <taxon>Gilliamella</taxon>
    </lineage>
</organism>
<protein>
    <recommendedName>
        <fullName evidence="5">DUF3168 domain-containing protein</fullName>
    </recommendedName>
</protein>
<name>A0A242NGB1_9GAMM</name>